<dbReference type="InterPro" id="IPR036661">
    <property type="entry name" value="Luciferase-like_sf"/>
</dbReference>
<dbReference type="GO" id="GO:0008726">
    <property type="term" value="F:alkanesulfonate monooxygenase activity"/>
    <property type="evidence" value="ECO:0007669"/>
    <property type="project" value="TreeGrafter"/>
</dbReference>
<dbReference type="Proteomes" id="UP000466931">
    <property type="component" value="Chromosome"/>
</dbReference>
<reference evidence="2" key="1">
    <citation type="journal article" date="2019" name="Emerg. Microbes Infect.">
        <title>Comprehensive subspecies identification of 175 nontuberculous mycobacteria species based on 7547 genomic profiles.</title>
        <authorList>
            <person name="Matsumoto Y."/>
            <person name="Kinjo T."/>
            <person name="Motooka D."/>
            <person name="Nabeya D."/>
            <person name="Jung N."/>
            <person name="Uechi K."/>
            <person name="Horii T."/>
            <person name="Iida T."/>
            <person name="Fujita J."/>
            <person name="Nakamura S."/>
        </authorList>
    </citation>
    <scope>NUCLEOTIDE SEQUENCE [LARGE SCALE GENOMIC DNA]</scope>
    <source>
        <strain evidence="2">JCM 13671</strain>
    </source>
</reference>
<evidence type="ECO:0000313" key="3">
    <source>
        <dbReference type="Proteomes" id="UP000466931"/>
    </source>
</evidence>
<dbReference type="InterPro" id="IPR050172">
    <property type="entry name" value="SsuD_RutA_monooxygenase"/>
</dbReference>
<dbReference type="InterPro" id="IPR011251">
    <property type="entry name" value="Luciferase-like_dom"/>
</dbReference>
<feature type="domain" description="Luciferase-like" evidence="1">
    <location>
        <begin position="19"/>
        <end position="235"/>
    </location>
</feature>
<dbReference type="Pfam" id="PF00296">
    <property type="entry name" value="Bac_luciferase"/>
    <property type="match status" value="1"/>
</dbReference>
<proteinExistence type="predicted"/>
<dbReference type="GO" id="GO:0046306">
    <property type="term" value="P:alkanesulfonate catabolic process"/>
    <property type="evidence" value="ECO:0007669"/>
    <property type="project" value="TreeGrafter"/>
</dbReference>
<dbReference type="AlphaFoldDB" id="A0A7I7XT11"/>
<evidence type="ECO:0000259" key="1">
    <source>
        <dbReference type="Pfam" id="PF00296"/>
    </source>
</evidence>
<dbReference type="EMBL" id="AP022612">
    <property type="protein sequence ID" value="BBZ32375.1"/>
    <property type="molecule type" value="Genomic_DNA"/>
</dbReference>
<dbReference type="PANTHER" id="PTHR42847:SF4">
    <property type="entry name" value="ALKANESULFONATE MONOOXYGENASE-RELATED"/>
    <property type="match status" value="1"/>
</dbReference>
<dbReference type="NCBIfam" id="TIGR03619">
    <property type="entry name" value="F420_Rv2161c"/>
    <property type="match status" value="1"/>
</dbReference>
<keyword evidence="3" id="KW-1185">Reference proteome</keyword>
<dbReference type="PANTHER" id="PTHR42847">
    <property type="entry name" value="ALKANESULFONATE MONOOXYGENASE"/>
    <property type="match status" value="1"/>
</dbReference>
<dbReference type="Gene3D" id="3.20.20.30">
    <property type="entry name" value="Luciferase-like domain"/>
    <property type="match status" value="1"/>
</dbReference>
<name>A0A7I7XT11_9MYCO</name>
<evidence type="ECO:0000313" key="2">
    <source>
        <dbReference type="EMBL" id="BBZ32375.1"/>
    </source>
</evidence>
<accession>A0A7I7XT11</accession>
<sequence>MRYGAYLPNMMHIPVLTQPWERDLTAADVVRVLRLAEELGFEFGVVPEHFLIPGEHIALSGDHYFDATTAQAFLAGATTRIKMLSSVTILPLHHPVVIAKAIATLDWFSNGRSIVGVGVGWLKDEFDLLRVPFDKRGRMADEYLAAMIELWDSESPCFDGEFVSFDNVGFNPKPVQRPHPPLWVGGDADAALRRAARFGDGWIPWLTQPQDLPARVDFLRAQRGFDDRPFEICYSLAGLALGDQHVVTNDPRAKPGRDVQQVIDSCCGLQALGVTVTSVLPPPLPDCEAYLDFLRWLAADVLPAVA</sequence>
<dbReference type="RefSeq" id="WP_085156613.1">
    <property type="nucleotide sequence ID" value="NZ_AP022612.1"/>
</dbReference>
<reference evidence="2" key="2">
    <citation type="submission" date="2020-02" db="EMBL/GenBank/DDBJ databases">
        <authorList>
            <person name="Matsumoto Y."/>
            <person name="Motooka D."/>
            <person name="Nakamura S."/>
        </authorList>
    </citation>
    <scope>NUCLEOTIDE SEQUENCE</scope>
    <source>
        <strain evidence="2">JCM 13671</strain>
    </source>
</reference>
<organism evidence="2 3">
    <name type="scientific">Mycolicibacterium confluentis</name>
    <dbReference type="NCBI Taxonomy" id="28047"/>
    <lineage>
        <taxon>Bacteria</taxon>
        <taxon>Bacillati</taxon>
        <taxon>Actinomycetota</taxon>
        <taxon>Actinomycetes</taxon>
        <taxon>Mycobacteriales</taxon>
        <taxon>Mycobacteriaceae</taxon>
        <taxon>Mycolicibacterium</taxon>
    </lineage>
</organism>
<dbReference type="OrthoDB" id="4074025at2"/>
<dbReference type="SUPFAM" id="SSF51679">
    <property type="entry name" value="Bacterial luciferase-like"/>
    <property type="match status" value="1"/>
</dbReference>
<dbReference type="InterPro" id="IPR019921">
    <property type="entry name" value="Lucif-like_OxRdtase_Rv2161c"/>
</dbReference>
<protein>
    <submittedName>
        <fullName evidence="2">LLM class F420-dependent oxidoreductase</fullName>
    </submittedName>
</protein>
<gene>
    <name evidence="2" type="ORF">MCNF_09800</name>
</gene>